<accession>A0ABU7HN77</accession>
<keyword evidence="2" id="KW-1185">Reference proteome</keyword>
<proteinExistence type="predicted"/>
<evidence type="ECO:0000313" key="1">
    <source>
        <dbReference type="EMBL" id="MEE1932956.1"/>
    </source>
</evidence>
<comment type="caution">
    <text evidence="1">The sequence shown here is derived from an EMBL/GenBank/DDBJ whole genome shotgun (WGS) entry which is preliminary data.</text>
</comment>
<reference evidence="1 2" key="1">
    <citation type="submission" date="2024-01" db="EMBL/GenBank/DDBJ databases">
        <title>Unpublished Manusciprt.</title>
        <authorList>
            <person name="Duman M."/>
            <person name="Valdes E.G."/>
            <person name="Ajmi N."/>
            <person name="Altun S."/>
            <person name="Saticioglu I.B."/>
        </authorList>
    </citation>
    <scope>NUCLEOTIDE SEQUENCE [LARGE SCALE GENOMIC DNA]</scope>
    <source>
        <strain evidence="1 2">148P</strain>
    </source>
</reference>
<dbReference type="RefSeq" id="WP_330073850.1">
    <property type="nucleotide sequence ID" value="NZ_JAZDQJ010000005.1"/>
</dbReference>
<organism evidence="1 2">
    <name type="scientific">Pseudomonas ulcerans</name>
    <dbReference type="NCBI Taxonomy" id="3115852"/>
    <lineage>
        <taxon>Bacteria</taxon>
        <taxon>Pseudomonadati</taxon>
        <taxon>Pseudomonadota</taxon>
        <taxon>Gammaproteobacteria</taxon>
        <taxon>Pseudomonadales</taxon>
        <taxon>Pseudomonadaceae</taxon>
        <taxon>Pseudomonas</taxon>
    </lineage>
</organism>
<gene>
    <name evidence="1" type="ORF">V0R50_06970</name>
</gene>
<sequence>MKKIVPDPPVLCVRAGLSPEDALRNAEESLKGALRGLALLPEQPLSGNQVLLTDAIIDLKICRAMLTIAITRTTASVPIF</sequence>
<dbReference type="EMBL" id="JAZDQJ010000005">
    <property type="protein sequence ID" value="MEE1932956.1"/>
    <property type="molecule type" value="Genomic_DNA"/>
</dbReference>
<dbReference type="Proteomes" id="UP001335100">
    <property type="component" value="Unassembled WGS sequence"/>
</dbReference>
<protein>
    <submittedName>
        <fullName evidence="1">Uncharacterized protein</fullName>
    </submittedName>
</protein>
<evidence type="ECO:0000313" key="2">
    <source>
        <dbReference type="Proteomes" id="UP001335100"/>
    </source>
</evidence>
<name>A0ABU7HN77_9PSED</name>